<feature type="compositionally biased region" description="Polar residues" evidence="1">
    <location>
        <begin position="1"/>
        <end position="40"/>
    </location>
</feature>
<reference evidence="3" key="1">
    <citation type="submission" date="2021-03" db="EMBL/GenBank/DDBJ databases">
        <authorList>
            <person name="Tagirdzhanova G."/>
        </authorList>
    </citation>
    <scope>NUCLEOTIDE SEQUENCE</scope>
</reference>
<dbReference type="OrthoDB" id="411251at2759"/>
<keyword evidence="4" id="KW-1185">Reference proteome</keyword>
<comment type="caution">
    <text evidence="3">The sequence shown here is derived from an EMBL/GenBank/DDBJ whole genome shotgun (WGS) entry which is preliminary data.</text>
</comment>
<evidence type="ECO:0000313" key="4">
    <source>
        <dbReference type="Proteomes" id="UP000664534"/>
    </source>
</evidence>
<protein>
    <recommendedName>
        <fullName evidence="2">RanBD1 domain-containing protein</fullName>
    </recommendedName>
</protein>
<feature type="compositionally biased region" description="Polar residues" evidence="1">
    <location>
        <begin position="210"/>
        <end position="223"/>
    </location>
</feature>
<feature type="compositionally biased region" description="Acidic residues" evidence="1">
    <location>
        <begin position="510"/>
        <end position="522"/>
    </location>
</feature>
<proteinExistence type="predicted"/>
<dbReference type="Proteomes" id="UP000664534">
    <property type="component" value="Unassembled WGS sequence"/>
</dbReference>
<dbReference type="Pfam" id="PF00638">
    <property type="entry name" value="Ran_BP1"/>
    <property type="match status" value="1"/>
</dbReference>
<evidence type="ECO:0000259" key="2">
    <source>
        <dbReference type="PROSITE" id="PS50196"/>
    </source>
</evidence>
<gene>
    <name evidence="3" type="ORF">IMSHALPRED_009018</name>
</gene>
<dbReference type="SUPFAM" id="SSF50729">
    <property type="entry name" value="PH domain-like"/>
    <property type="match status" value="1"/>
</dbReference>
<organism evidence="3 4">
    <name type="scientific">Imshaugia aleurites</name>
    <dbReference type="NCBI Taxonomy" id="172621"/>
    <lineage>
        <taxon>Eukaryota</taxon>
        <taxon>Fungi</taxon>
        <taxon>Dikarya</taxon>
        <taxon>Ascomycota</taxon>
        <taxon>Pezizomycotina</taxon>
        <taxon>Lecanoromycetes</taxon>
        <taxon>OSLEUM clade</taxon>
        <taxon>Lecanoromycetidae</taxon>
        <taxon>Lecanorales</taxon>
        <taxon>Lecanorineae</taxon>
        <taxon>Parmeliaceae</taxon>
        <taxon>Imshaugia</taxon>
    </lineage>
</organism>
<dbReference type="PANTHER" id="PTHR23138">
    <property type="entry name" value="RAN BINDING PROTEIN"/>
    <property type="match status" value="1"/>
</dbReference>
<feature type="region of interest" description="Disordered" evidence="1">
    <location>
        <begin position="497"/>
        <end position="552"/>
    </location>
</feature>
<evidence type="ECO:0000256" key="1">
    <source>
        <dbReference type="SAM" id="MobiDB-lite"/>
    </source>
</evidence>
<evidence type="ECO:0000313" key="3">
    <source>
        <dbReference type="EMBL" id="CAF9932946.1"/>
    </source>
</evidence>
<sequence>MTQTNQRQQTGPNTDSSLADDVSTNPTTSLRPTTDSMSDNDASEKPVREKLKKTSLASMSGHIIGRQERAHKANDEDSTPDHMHRDSSPEKETYKGAVGPRGRPVKKRSFDDLDSPEMEGAEGGREHGVKPNTNGHLRKRSRDVRVGEIPKEDRPPLQGITAVREELEDAANGVGINQACINGSKNVVDSVLPATETLSQVEMEQDENHQNINGPVQDVSGTVHQHDVAETKKESADQEMRDPASSPRKKRSRDQFDTEVDREQKIPATDEARAHRRSDELERSEDSAVRNRSSVSPEGSRAAEKKPVIVEEEKSLVDAYFGGGREERPLRSAFGSAPSFLPSAKSDSSAKLSTFAIKSTTDEESQTSADAFASSGFAALAGSSTSPFGTLGGSSAAVTASPFASAGVFVSGTAKTDKKEAEKTETTAGVGFGAFVNNSSTALGTTDPSPFGMSGSNKTGVFGGSVLGSAFGKPFGGGNRLTSFAAPAGNAKLGASNGAIKPIGSPQHDGDEDENSESDCEVSAENKKDEEAEEADGRFQHQDVETGEGGEESIFSSRASLYAFRDNAWKESGKGTFKLNIAAASPEDASSDRKTGRFIMRAHQTYRVLLNAPVFKQMQIGDSRGNEPSGKSFLFAVVENAKPVAHMVKLGDVTDSRILYHEVQRLQQGLE</sequence>
<dbReference type="PROSITE" id="PS50196">
    <property type="entry name" value="RANBD1"/>
    <property type="match status" value="1"/>
</dbReference>
<feature type="compositionally biased region" description="Basic and acidic residues" evidence="1">
    <location>
        <begin position="143"/>
        <end position="155"/>
    </location>
</feature>
<feature type="region of interest" description="Disordered" evidence="1">
    <location>
        <begin position="202"/>
        <end position="308"/>
    </location>
</feature>
<dbReference type="InterPro" id="IPR011993">
    <property type="entry name" value="PH-like_dom_sf"/>
</dbReference>
<feature type="compositionally biased region" description="Basic and acidic residues" evidence="1">
    <location>
        <begin position="524"/>
        <end position="544"/>
    </location>
</feature>
<dbReference type="AlphaFoldDB" id="A0A8H3G4M8"/>
<feature type="domain" description="RanBD1" evidence="2">
    <location>
        <begin position="531"/>
        <end position="671"/>
    </location>
</feature>
<dbReference type="Gene3D" id="2.30.29.30">
    <property type="entry name" value="Pleckstrin-homology domain (PH domain)/Phosphotyrosine-binding domain (PTB)"/>
    <property type="match status" value="1"/>
</dbReference>
<name>A0A8H3G4M8_9LECA</name>
<feature type="region of interest" description="Disordered" evidence="1">
    <location>
        <begin position="1"/>
        <end position="159"/>
    </location>
</feature>
<dbReference type="InterPro" id="IPR045255">
    <property type="entry name" value="RanBP1-like"/>
</dbReference>
<dbReference type="InterPro" id="IPR000156">
    <property type="entry name" value="Ran_bind_dom"/>
</dbReference>
<dbReference type="SMART" id="SM00160">
    <property type="entry name" value="RanBD"/>
    <property type="match status" value="1"/>
</dbReference>
<feature type="compositionally biased region" description="Basic and acidic residues" evidence="1">
    <location>
        <begin position="65"/>
        <end position="94"/>
    </location>
</feature>
<accession>A0A8H3G4M8</accession>
<dbReference type="EMBL" id="CAJPDT010000068">
    <property type="protein sequence ID" value="CAF9932946.1"/>
    <property type="molecule type" value="Genomic_DNA"/>
</dbReference>
<feature type="compositionally biased region" description="Basic and acidic residues" evidence="1">
    <location>
        <begin position="253"/>
        <end position="289"/>
    </location>
</feature>
<feature type="compositionally biased region" description="Basic and acidic residues" evidence="1">
    <location>
        <begin position="224"/>
        <end position="242"/>
    </location>
</feature>